<dbReference type="GO" id="GO:0005524">
    <property type="term" value="F:ATP binding"/>
    <property type="evidence" value="ECO:0007669"/>
    <property type="project" value="UniProtKB-KW"/>
</dbReference>
<comment type="similarity">
    <text evidence="4">Belongs to the helicase family.</text>
</comment>
<evidence type="ECO:0000256" key="11">
    <source>
        <dbReference type="ARBA" id="ARBA00023128"/>
    </source>
</evidence>
<dbReference type="EC" id="3.6.4.13" evidence="5"/>
<keyword evidence="7" id="KW-0378">Hydrolase</keyword>
<comment type="catalytic activity">
    <reaction evidence="12">
        <text>ATP + H2O = ADP + phosphate + H(+)</text>
        <dbReference type="Rhea" id="RHEA:13065"/>
        <dbReference type="ChEBI" id="CHEBI:15377"/>
        <dbReference type="ChEBI" id="CHEBI:15378"/>
        <dbReference type="ChEBI" id="CHEBI:30616"/>
        <dbReference type="ChEBI" id="CHEBI:43474"/>
        <dbReference type="ChEBI" id="CHEBI:456216"/>
        <dbReference type="EC" id="3.6.4.13"/>
    </reaction>
</comment>
<evidence type="ECO:0000313" key="15">
    <source>
        <dbReference type="EnsemblMetazoa" id="HelroP97508"/>
    </source>
</evidence>
<keyword evidence="6" id="KW-0547">Nucleotide-binding</keyword>
<dbReference type="InterPro" id="IPR055206">
    <property type="entry name" value="DEXQc_SUV3"/>
</dbReference>
<dbReference type="OMA" id="QPANWYT"/>
<dbReference type="GO" id="GO:0000965">
    <property type="term" value="P:mitochondrial RNA 3'-end processing"/>
    <property type="evidence" value="ECO:0000318"/>
    <property type="project" value="GO_Central"/>
</dbReference>
<evidence type="ECO:0000256" key="9">
    <source>
        <dbReference type="ARBA" id="ARBA00022840"/>
    </source>
</evidence>
<dbReference type="InterPro" id="IPR041453">
    <property type="entry name" value="Suv3_N"/>
</dbReference>
<accession>T1G9H5</accession>
<dbReference type="Gene3D" id="1.10.1740.140">
    <property type="match status" value="1"/>
</dbReference>
<dbReference type="SUPFAM" id="SSF52540">
    <property type="entry name" value="P-loop containing nucleoside triphosphate hydrolases"/>
    <property type="match status" value="2"/>
</dbReference>
<dbReference type="InParanoid" id="T1G9H5"/>
<dbReference type="InterPro" id="IPR027417">
    <property type="entry name" value="P-loop_NTPase"/>
</dbReference>
<comment type="cofactor">
    <cofactor evidence="1">
        <name>Mn(2+)</name>
        <dbReference type="ChEBI" id="CHEBI:29035"/>
    </cofactor>
</comment>
<dbReference type="InterPro" id="IPR044774">
    <property type="entry name" value="Suv3_DEXQc"/>
</dbReference>
<keyword evidence="11" id="KW-0496">Mitochondrion</keyword>
<sequence>MLKVLNEFYARPAVRELADECGLDGNLFHKAYVGFRRFCMESERLPTDLHIVISDIVRKSGHVDDIFPYFLRHGKTMYPHLDCMEDLKKISDLRQPANWYPEARSKQRKIIYHAGPTNSGKTYHALERFMSASSGVYCGPLRMLATEIFKKTNAAGHQCDLVTGEERRYMSEGGEPSSHVACTVEMTNIAVKYEVAVIDEIQMVRDLQRGWAWTRAFLGTCADEVHVCGEESGINLIKELSVVTGDVFEVRRYKRLTNLKIASRGVDNFDRVKPGDCIVCFGKNDIYNVSKQLEKRGVEVAVIYGTLPPGTKIAQAEKFNDPNNRCKVMVATDAIGMGLNLNIKRVVFYSLMKPSLNSDGEKEIDIIPTTTALQIAGRAGRFSTEFSEGEVTTFKSQDLPILKRLLNSAVEPIQQAGLHPTAEQIELFAFHLPKATLSNLIDIFVKLCQVDNDKYFMCNVDDFKFLADMIEHVPLDLRTRYVFCCAPIPKKQPFVCSVFLKFARQFSKGMGLTMEWLCRQVGWPFRPPQTIMDLVHLEGVFDVLDLYLWLSYRFPNMFPDVEQVRDMQKELDQVIQAGIVNIVRLLEGTESSVADNEDEFEIASKINRRSSSKTNFPISTLLSEQEQDSTINQLPQSLSSRFQNAKAEKSEFDKKLASALKNLSAKPGQKISDQLIKYGLLNKNILDKLQEELKSQYTDKNNDCATKFDNNNINKGNKSGNNKGG</sequence>
<dbReference type="Pfam" id="PF22527">
    <property type="entry name" value="DEXQc_Suv3"/>
    <property type="match status" value="1"/>
</dbReference>
<evidence type="ECO:0000256" key="12">
    <source>
        <dbReference type="ARBA" id="ARBA00047984"/>
    </source>
</evidence>
<dbReference type="FunFam" id="1.20.58.1080:FF:000001">
    <property type="entry name" value="ATP-dependent RNA helicase SUPV3L1, mitochondrial"/>
    <property type="match status" value="1"/>
</dbReference>
<evidence type="ECO:0000313" key="16">
    <source>
        <dbReference type="Proteomes" id="UP000015101"/>
    </source>
</evidence>
<dbReference type="EMBL" id="KB095959">
    <property type="protein sequence ID" value="ESO09339.1"/>
    <property type="molecule type" value="Genomic_DNA"/>
</dbReference>
<keyword evidence="9" id="KW-0067">ATP-binding</keyword>
<dbReference type="Gene3D" id="3.40.50.300">
    <property type="entry name" value="P-loop containing nucleotide triphosphate hydrolases"/>
    <property type="match status" value="2"/>
</dbReference>
<reference evidence="15" key="3">
    <citation type="submission" date="2015-06" db="UniProtKB">
        <authorList>
            <consortium name="EnsemblMetazoa"/>
        </authorList>
    </citation>
    <scope>IDENTIFICATION</scope>
</reference>
<evidence type="ECO:0000256" key="3">
    <source>
        <dbReference type="ARBA" id="ARBA00004173"/>
    </source>
</evidence>
<dbReference type="InterPro" id="IPR041082">
    <property type="entry name" value="Suv3_C_1"/>
</dbReference>
<dbReference type="KEGG" id="hro:HELRODRAFT_97508"/>
<dbReference type="Pfam" id="PF18147">
    <property type="entry name" value="Suv3_C_1"/>
    <property type="match status" value="1"/>
</dbReference>
<dbReference type="FunFam" id="3.40.50.300:FF:000269">
    <property type="entry name" value="ATP-dependent RNA helicase SUPV3L1, mitochondrial"/>
    <property type="match status" value="1"/>
</dbReference>
<evidence type="ECO:0000256" key="1">
    <source>
        <dbReference type="ARBA" id="ARBA00001936"/>
    </source>
</evidence>
<protein>
    <recommendedName>
        <fullName evidence="5">RNA helicase</fullName>
        <ecNumber evidence="5">3.6.4.13</ecNumber>
    </recommendedName>
</protein>
<dbReference type="FunFam" id="3.40.50.300:FF:000446">
    <property type="entry name" value="ATP-dependent RNA helicase SUPV3L1, mitochondrial"/>
    <property type="match status" value="1"/>
</dbReference>
<keyword evidence="10" id="KW-0809">Transit peptide</keyword>
<dbReference type="CTD" id="20217722"/>
<dbReference type="CDD" id="cd18805">
    <property type="entry name" value="SF2_C_suv3"/>
    <property type="match status" value="1"/>
</dbReference>
<dbReference type="RefSeq" id="XP_009012432.1">
    <property type="nucleotide sequence ID" value="XM_009014184.1"/>
</dbReference>
<dbReference type="InterPro" id="IPR022192">
    <property type="entry name" value="SUV3_C"/>
</dbReference>
<feature type="domain" description="Helicase C-terminal" evidence="13">
    <location>
        <begin position="264"/>
        <end position="429"/>
    </location>
</feature>
<evidence type="ECO:0000256" key="2">
    <source>
        <dbReference type="ARBA" id="ARBA00001946"/>
    </source>
</evidence>
<dbReference type="eggNOG" id="KOG0953">
    <property type="taxonomic scope" value="Eukaryota"/>
</dbReference>
<dbReference type="AlphaFoldDB" id="T1G9H5"/>
<keyword evidence="8" id="KW-0347">Helicase</keyword>
<name>T1G9H5_HELRO</name>
<gene>
    <name evidence="15" type="primary">20217722</name>
    <name evidence="14" type="ORF">HELRODRAFT_97508</name>
</gene>
<dbReference type="Gene3D" id="1.20.272.40">
    <property type="match status" value="1"/>
</dbReference>
<evidence type="ECO:0000256" key="5">
    <source>
        <dbReference type="ARBA" id="ARBA00012552"/>
    </source>
</evidence>
<evidence type="ECO:0000256" key="10">
    <source>
        <dbReference type="ARBA" id="ARBA00022946"/>
    </source>
</evidence>
<dbReference type="GO" id="GO:0045025">
    <property type="term" value="C:mitochondrial degradosome"/>
    <property type="evidence" value="ECO:0000318"/>
    <property type="project" value="GO_Central"/>
</dbReference>
<dbReference type="InterPro" id="IPR050699">
    <property type="entry name" value="RNA-DNA_Helicase"/>
</dbReference>
<evidence type="ECO:0000313" key="14">
    <source>
        <dbReference type="EMBL" id="ESO09339.1"/>
    </source>
</evidence>
<evidence type="ECO:0000256" key="4">
    <source>
        <dbReference type="ARBA" id="ARBA00008708"/>
    </source>
</evidence>
<dbReference type="Pfam" id="PF12513">
    <property type="entry name" value="SUV3_C"/>
    <property type="match status" value="1"/>
</dbReference>
<reference evidence="16" key="1">
    <citation type="submission" date="2012-12" db="EMBL/GenBank/DDBJ databases">
        <authorList>
            <person name="Hellsten U."/>
            <person name="Grimwood J."/>
            <person name="Chapman J.A."/>
            <person name="Shapiro H."/>
            <person name="Aerts A."/>
            <person name="Otillar R.P."/>
            <person name="Terry A.Y."/>
            <person name="Boore J.L."/>
            <person name="Simakov O."/>
            <person name="Marletaz F."/>
            <person name="Cho S.-J."/>
            <person name="Edsinger-Gonzales E."/>
            <person name="Havlak P."/>
            <person name="Kuo D.-H."/>
            <person name="Larsson T."/>
            <person name="Lv J."/>
            <person name="Arendt D."/>
            <person name="Savage R."/>
            <person name="Osoegawa K."/>
            <person name="de Jong P."/>
            <person name="Lindberg D.R."/>
            <person name="Seaver E.C."/>
            <person name="Weisblat D.A."/>
            <person name="Putnam N.H."/>
            <person name="Grigoriev I.V."/>
            <person name="Rokhsar D.S."/>
        </authorList>
    </citation>
    <scope>NUCLEOTIDE SEQUENCE</scope>
</reference>
<dbReference type="STRING" id="6412.T1G9H5"/>
<dbReference type="GeneID" id="20217722"/>
<comment type="subcellular location">
    <subcellularLocation>
        <location evidence="3">Mitochondrion</location>
    </subcellularLocation>
</comment>
<dbReference type="GO" id="GO:0016787">
    <property type="term" value="F:hydrolase activity"/>
    <property type="evidence" value="ECO:0007669"/>
    <property type="project" value="UniProtKB-KW"/>
</dbReference>
<dbReference type="PANTHER" id="PTHR12131">
    <property type="entry name" value="ATP-DEPENDENT RNA AND DNA HELICASE"/>
    <property type="match status" value="1"/>
</dbReference>
<dbReference type="EnsemblMetazoa" id="HelroT97508">
    <property type="protein sequence ID" value="HelroP97508"/>
    <property type="gene ID" value="HelroG97508"/>
</dbReference>
<evidence type="ECO:0000256" key="6">
    <source>
        <dbReference type="ARBA" id="ARBA00022741"/>
    </source>
</evidence>
<evidence type="ECO:0000256" key="7">
    <source>
        <dbReference type="ARBA" id="ARBA00022801"/>
    </source>
</evidence>
<dbReference type="OrthoDB" id="6692397at2759"/>
<dbReference type="HOGENOM" id="CLU_010647_3_2_1"/>
<evidence type="ECO:0000256" key="8">
    <source>
        <dbReference type="ARBA" id="ARBA00022806"/>
    </source>
</evidence>
<dbReference type="CDD" id="cd17913">
    <property type="entry name" value="DEXQc_Suv3"/>
    <property type="match status" value="1"/>
</dbReference>
<dbReference type="Proteomes" id="UP000015101">
    <property type="component" value="Unassembled WGS sequence"/>
</dbReference>
<dbReference type="EMBL" id="AMQM01002939">
    <property type="status" value="NOT_ANNOTATED_CDS"/>
    <property type="molecule type" value="Genomic_DNA"/>
</dbReference>
<dbReference type="Pfam" id="PF18114">
    <property type="entry name" value="Suv3_N"/>
    <property type="match status" value="1"/>
</dbReference>
<reference evidence="14 16" key="2">
    <citation type="journal article" date="2013" name="Nature">
        <title>Insights into bilaterian evolution from three spiralian genomes.</title>
        <authorList>
            <person name="Simakov O."/>
            <person name="Marletaz F."/>
            <person name="Cho S.J."/>
            <person name="Edsinger-Gonzales E."/>
            <person name="Havlak P."/>
            <person name="Hellsten U."/>
            <person name="Kuo D.H."/>
            <person name="Larsson T."/>
            <person name="Lv J."/>
            <person name="Arendt D."/>
            <person name="Savage R."/>
            <person name="Osoegawa K."/>
            <person name="de Jong P."/>
            <person name="Grimwood J."/>
            <person name="Chapman J.A."/>
            <person name="Shapiro H."/>
            <person name="Aerts A."/>
            <person name="Otillar R.P."/>
            <person name="Terry A.Y."/>
            <person name="Boore J.L."/>
            <person name="Grigoriev I.V."/>
            <person name="Lindberg D.R."/>
            <person name="Seaver E.C."/>
            <person name="Weisblat D.A."/>
            <person name="Putnam N.H."/>
            <person name="Rokhsar D.S."/>
        </authorList>
    </citation>
    <scope>NUCLEOTIDE SEQUENCE</scope>
</reference>
<evidence type="ECO:0000259" key="13">
    <source>
        <dbReference type="PROSITE" id="PS51194"/>
    </source>
</evidence>
<dbReference type="SMART" id="SM00490">
    <property type="entry name" value="HELICc"/>
    <property type="match status" value="1"/>
</dbReference>
<keyword evidence="16" id="KW-1185">Reference proteome</keyword>
<dbReference type="PROSITE" id="PS51194">
    <property type="entry name" value="HELICASE_CTER"/>
    <property type="match status" value="1"/>
</dbReference>
<proteinExistence type="inferred from homology"/>
<dbReference type="GO" id="GO:0003724">
    <property type="term" value="F:RNA helicase activity"/>
    <property type="evidence" value="ECO:0007669"/>
    <property type="project" value="UniProtKB-EC"/>
</dbReference>
<dbReference type="FunCoup" id="T1G9H5">
    <property type="interactions" value="1559"/>
</dbReference>
<dbReference type="Pfam" id="PF00271">
    <property type="entry name" value="Helicase_C"/>
    <property type="match status" value="1"/>
</dbReference>
<comment type="cofactor">
    <cofactor evidence="2">
        <name>Mg(2+)</name>
        <dbReference type="ChEBI" id="CHEBI:18420"/>
    </cofactor>
</comment>
<dbReference type="Gene3D" id="1.20.58.1080">
    <property type="match status" value="1"/>
</dbReference>
<organism evidence="15 16">
    <name type="scientific">Helobdella robusta</name>
    <name type="common">Californian leech</name>
    <dbReference type="NCBI Taxonomy" id="6412"/>
    <lineage>
        <taxon>Eukaryota</taxon>
        <taxon>Metazoa</taxon>
        <taxon>Spiralia</taxon>
        <taxon>Lophotrochozoa</taxon>
        <taxon>Annelida</taxon>
        <taxon>Clitellata</taxon>
        <taxon>Hirudinea</taxon>
        <taxon>Rhynchobdellida</taxon>
        <taxon>Glossiphoniidae</taxon>
        <taxon>Helobdella</taxon>
    </lineage>
</organism>
<dbReference type="PANTHER" id="PTHR12131:SF1">
    <property type="entry name" value="ATP-DEPENDENT RNA HELICASE SUPV3L1, MITOCHONDRIAL-RELATED"/>
    <property type="match status" value="1"/>
</dbReference>
<dbReference type="InterPro" id="IPR001650">
    <property type="entry name" value="Helicase_C-like"/>
</dbReference>